<dbReference type="EMBL" id="BAAATZ010000029">
    <property type="protein sequence ID" value="GAA2734121.1"/>
    <property type="molecule type" value="Genomic_DNA"/>
</dbReference>
<keyword evidence="1" id="KW-0472">Membrane</keyword>
<accession>A0ABN3UJS0</accession>
<reference evidence="2 3" key="1">
    <citation type="journal article" date="2019" name="Int. J. Syst. Evol. Microbiol.">
        <title>The Global Catalogue of Microorganisms (GCM) 10K type strain sequencing project: providing services to taxonomists for standard genome sequencing and annotation.</title>
        <authorList>
            <consortium name="The Broad Institute Genomics Platform"/>
            <consortium name="The Broad Institute Genome Sequencing Center for Infectious Disease"/>
            <person name="Wu L."/>
            <person name="Ma J."/>
        </authorList>
    </citation>
    <scope>NUCLEOTIDE SEQUENCE [LARGE SCALE GENOMIC DNA]</scope>
    <source>
        <strain evidence="2 3">JCM 8201</strain>
    </source>
</reference>
<dbReference type="Proteomes" id="UP001501842">
    <property type="component" value="Unassembled WGS sequence"/>
</dbReference>
<keyword evidence="3" id="KW-1185">Reference proteome</keyword>
<keyword evidence="1" id="KW-0812">Transmembrane</keyword>
<name>A0ABN3UJS0_9ACTN</name>
<organism evidence="2 3">
    <name type="scientific">Actinocorallia aurantiaca</name>
    <dbReference type="NCBI Taxonomy" id="46204"/>
    <lineage>
        <taxon>Bacteria</taxon>
        <taxon>Bacillati</taxon>
        <taxon>Actinomycetota</taxon>
        <taxon>Actinomycetes</taxon>
        <taxon>Streptosporangiales</taxon>
        <taxon>Thermomonosporaceae</taxon>
        <taxon>Actinocorallia</taxon>
    </lineage>
</organism>
<evidence type="ECO:0000256" key="1">
    <source>
        <dbReference type="SAM" id="Phobius"/>
    </source>
</evidence>
<comment type="caution">
    <text evidence="2">The sequence shown here is derived from an EMBL/GenBank/DDBJ whole genome shotgun (WGS) entry which is preliminary data.</text>
</comment>
<evidence type="ECO:0008006" key="4">
    <source>
        <dbReference type="Google" id="ProtNLM"/>
    </source>
</evidence>
<keyword evidence="1" id="KW-1133">Transmembrane helix</keyword>
<proteinExistence type="predicted"/>
<evidence type="ECO:0000313" key="2">
    <source>
        <dbReference type="EMBL" id="GAA2734121.1"/>
    </source>
</evidence>
<protein>
    <recommendedName>
        <fullName evidence="4">CorA-like Mg2+ transporter protein</fullName>
    </recommendedName>
</protein>
<evidence type="ECO:0000313" key="3">
    <source>
        <dbReference type="Proteomes" id="UP001501842"/>
    </source>
</evidence>
<feature type="transmembrane region" description="Helical" evidence="1">
    <location>
        <begin position="450"/>
        <end position="469"/>
    </location>
</feature>
<sequence>MTQLRLLAPVCVDYYAVPGASLRDPRGYAQFWADQQPAVDSLLAGLVPESRPDEPAADRPCVTLEHTRPTRSLNLYRTIGDNAVERPMHVLTGTLRVQDLPGELADAGPCGEVVEIVFRLYDHGLMLLELLTNVPPALSASADGLAARMDELQDCAVSLGERVGRAIVHRYLDPVLRLLREADGGAKVLAPATPSNDPVTADFGEPLWVTRSLVVDPAEPCADLMVRHWIKDVVMVDEDRSPADRLLDGELGHLVRWLNYVFIDQSGAGGRMRPGDPYRDQWEALRYAQVFYGVLDQIDSRLSRILADSAAAGSRWELQRLKDQLTNLSRRGELIILERKDLSKYLKRAVRVEMDEILEFWDYVNVLEEPVRFKVEICDRRLGELAARRTARSALFTDLILLGIAVTSIIGTALAVTDFGRSMATNPDTTAYDLGRSSIVEWIASQPADAILVASGGLSLLLVALYLFFRRDRSI</sequence>
<gene>
    <name evidence="2" type="ORF">GCM10010439_55730</name>
</gene>
<feature type="transmembrane region" description="Helical" evidence="1">
    <location>
        <begin position="395"/>
        <end position="416"/>
    </location>
</feature>
<dbReference type="RefSeq" id="WP_344454505.1">
    <property type="nucleotide sequence ID" value="NZ_BAAATZ010000029.1"/>
</dbReference>